<name>A0A193CD42_AMYOR</name>
<dbReference type="KEGG" id="aori:SD37_41765"/>
<dbReference type="RefSeq" id="WP_044849753.1">
    <property type="nucleotide sequence ID" value="NZ_CP016174.1"/>
</dbReference>
<gene>
    <name evidence="2" type="ORF">SD37_41765</name>
</gene>
<proteinExistence type="predicted"/>
<evidence type="ECO:0000313" key="3">
    <source>
        <dbReference type="Proteomes" id="UP000093695"/>
    </source>
</evidence>
<dbReference type="AlphaFoldDB" id="A0A193CD42"/>
<keyword evidence="3" id="KW-1185">Reference proteome</keyword>
<dbReference type="Proteomes" id="UP000093695">
    <property type="component" value="Chromosome"/>
</dbReference>
<dbReference type="Pfam" id="PF05258">
    <property type="entry name" value="DciA"/>
    <property type="match status" value="1"/>
</dbReference>
<evidence type="ECO:0000256" key="1">
    <source>
        <dbReference type="SAM" id="MobiDB-lite"/>
    </source>
</evidence>
<protein>
    <recommendedName>
        <fullName evidence="4">RNA-binding protein</fullName>
    </recommendedName>
</protein>
<feature type="region of interest" description="Disordered" evidence="1">
    <location>
        <begin position="1"/>
        <end position="51"/>
    </location>
</feature>
<dbReference type="STRING" id="31958.SD37_41765"/>
<reference evidence="2 3" key="1">
    <citation type="journal article" date="2015" name="Genome Announc.">
        <title>Draft Genome Sequence of Norvancomycin-Producing Strain Amycolatopsis orientalis CPCC200066.</title>
        <authorList>
            <person name="Lei X."/>
            <person name="Yuan F."/>
            <person name="Shi Y."/>
            <person name="Li X."/>
            <person name="Wang L."/>
            <person name="Hong B."/>
        </authorList>
    </citation>
    <scope>NUCLEOTIDE SEQUENCE [LARGE SCALE GENOMIC DNA]</scope>
    <source>
        <strain evidence="2 3">B-37</strain>
    </source>
</reference>
<dbReference type="PANTHER" id="PTHR36456:SF1">
    <property type="entry name" value="UPF0232 PROTEIN SCO3875"/>
    <property type="match status" value="1"/>
</dbReference>
<feature type="compositionally biased region" description="Basic residues" evidence="1">
    <location>
        <begin position="1"/>
        <end position="10"/>
    </location>
</feature>
<dbReference type="InterPro" id="IPR007922">
    <property type="entry name" value="DciA-like"/>
</dbReference>
<feature type="region of interest" description="Disordered" evidence="1">
    <location>
        <begin position="139"/>
        <end position="163"/>
    </location>
</feature>
<evidence type="ECO:0008006" key="4">
    <source>
        <dbReference type="Google" id="ProtNLM"/>
    </source>
</evidence>
<organism evidence="2 3">
    <name type="scientific">Amycolatopsis orientalis</name>
    <name type="common">Nocardia orientalis</name>
    <dbReference type="NCBI Taxonomy" id="31958"/>
    <lineage>
        <taxon>Bacteria</taxon>
        <taxon>Bacillati</taxon>
        <taxon>Actinomycetota</taxon>
        <taxon>Actinomycetes</taxon>
        <taxon>Pseudonocardiales</taxon>
        <taxon>Pseudonocardiaceae</taxon>
        <taxon>Amycolatopsis</taxon>
    </lineage>
</organism>
<dbReference type="EMBL" id="CP016174">
    <property type="protein sequence ID" value="ANN22402.1"/>
    <property type="molecule type" value="Genomic_DNA"/>
</dbReference>
<dbReference type="PANTHER" id="PTHR36456">
    <property type="entry name" value="UPF0232 PROTEIN SCO3875"/>
    <property type="match status" value="1"/>
</dbReference>
<dbReference type="eggNOG" id="COG5512">
    <property type="taxonomic scope" value="Bacteria"/>
</dbReference>
<sequence>MEAAKAKAKARGVEPGARRGRITGGGAGANGQSPRRRRWSGPGADTRDPQPLGRLASRLAVDRGWNTRLANGQVFGHWARLVGDEVAEHAQPVALKDGELTVRASSTAWATQLRLLQGQLLTKIAAGVGHGVVKRMRIQGPTAPSWRKGPRHVPGRGPRDTYG</sequence>
<accession>A0A193CD42</accession>
<evidence type="ECO:0000313" key="2">
    <source>
        <dbReference type="EMBL" id="ANN22402.1"/>
    </source>
</evidence>